<gene>
    <name evidence="2" type="ORF">DSAG12_03622</name>
</gene>
<proteinExistence type="predicted"/>
<keyword evidence="1" id="KW-0472">Membrane</keyword>
<reference evidence="2" key="1">
    <citation type="journal article" date="2020" name="Nature">
        <title>Isolation of an archaeon at the prokaryote-eukaryote interface.</title>
        <authorList>
            <person name="Imachi H."/>
            <person name="Nobu M.K."/>
            <person name="Nakahara N."/>
            <person name="Morono Y."/>
            <person name="Ogawara M."/>
            <person name="Takaki Y."/>
            <person name="Takano Y."/>
            <person name="Uematsu K."/>
            <person name="Ikuta T."/>
            <person name="Ito M."/>
            <person name="Matsui Y."/>
            <person name="Miyazaki M."/>
            <person name="Murata K."/>
            <person name="Saito Y."/>
            <person name="Sakai S."/>
            <person name="Song C."/>
            <person name="Tasumi E."/>
            <person name="Yamanaka Y."/>
            <person name="Yamaguchi T."/>
            <person name="Kamagata Y."/>
            <person name="Tamaki H."/>
            <person name="Takai K."/>
        </authorList>
    </citation>
    <scope>NUCLEOTIDE SEQUENCE [LARGE SCALE GENOMIC DNA]</scope>
    <source>
        <strain evidence="2">MK-D1</strain>
    </source>
</reference>
<evidence type="ECO:0000256" key="1">
    <source>
        <dbReference type="SAM" id="Phobius"/>
    </source>
</evidence>
<feature type="transmembrane region" description="Helical" evidence="1">
    <location>
        <begin position="12"/>
        <end position="29"/>
    </location>
</feature>
<feature type="transmembrane region" description="Helical" evidence="1">
    <location>
        <begin position="35"/>
        <end position="53"/>
    </location>
</feature>
<evidence type="ECO:0000313" key="2">
    <source>
        <dbReference type="EMBL" id="QEE17784.1"/>
    </source>
</evidence>
<keyword evidence="1" id="KW-0812">Transmembrane</keyword>
<protein>
    <submittedName>
        <fullName evidence="2">Uncharacterized protein</fullName>
    </submittedName>
</protein>
<dbReference type="EMBL" id="CP042905">
    <property type="protein sequence ID" value="QEE17784.1"/>
    <property type="molecule type" value="Genomic_DNA"/>
</dbReference>
<organism evidence="2">
    <name type="scientific">Promethearchaeum syntrophicum</name>
    <dbReference type="NCBI Taxonomy" id="2594042"/>
    <lineage>
        <taxon>Archaea</taxon>
        <taxon>Promethearchaeati</taxon>
        <taxon>Promethearchaeota</taxon>
        <taxon>Promethearchaeia</taxon>
        <taxon>Promethearchaeales</taxon>
        <taxon>Promethearchaeaceae</taxon>
        <taxon>Promethearchaeum</taxon>
    </lineage>
</organism>
<sequence>MDIMNTEEHFHSEYYICCCLTVLIGLLLILSYPVFVIIGFIVVILIADVYIYIVESRKKKILSEKLESFSLKLLIEIPLIENFIIKFEFDEGIKRINNLKDALNVTRKFKIPNNEKIKIIEEKINPLIAQVPQIKLQKKILDKFYKLYNEFKSQNQDHTNARKIFNYYFDIRKKFYSKEIPHNLFIHIKELIEDSDHNLKKNLIESKIKKEMNPLINFEFLYEPLIYYFDVFDNWKILQDLKAKYNLKLKEINSIQFQEFIQKGSLQIITRNLRLLSKANLNNVFLTDISWLVKGNHKIKDLIHKTLVN</sequence>
<dbReference type="AlphaFoldDB" id="A0A5B9DF73"/>
<accession>A0A5B9DF73</accession>
<keyword evidence="1" id="KW-1133">Transmembrane helix</keyword>
<name>A0A5B9DF73_9ARCH</name>